<accession>A0A8S3TKW8</accession>
<reference evidence="2" key="1">
    <citation type="submission" date="2021-03" db="EMBL/GenBank/DDBJ databases">
        <authorList>
            <person name="Bekaert M."/>
        </authorList>
    </citation>
    <scope>NUCLEOTIDE SEQUENCE</scope>
</reference>
<gene>
    <name evidence="2" type="ORF">MEDL_45059</name>
</gene>
<sequence length="177" mass="19932">MECNTPICKLCVIKKHKSHDLAEIKESTEMVKADVKTVIDMKMGNLQSKIATVDQGSNEYKADVKGVIHAIREEGTHLKELIDQKVESLVKLVKENDTKNVQTLQSDGKELKTALDKAKEQEKLYHDAQGIKDTTKLLQKLNQIKSKIDQIQETQILNMPSVKYAKRTVAESEIGNC</sequence>
<dbReference type="Gene3D" id="3.30.160.60">
    <property type="entry name" value="Classic Zinc Finger"/>
    <property type="match status" value="1"/>
</dbReference>
<evidence type="ECO:0000256" key="1">
    <source>
        <dbReference type="SAM" id="Coils"/>
    </source>
</evidence>
<dbReference type="AlphaFoldDB" id="A0A8S3TKW8"/>
<feature type="coiled-coil region" evidence="1">
    <location>
        <begin position="101"/>
        <end position="154"/>
    </location>
</feature>
<keyword evidence="3" id="KW-1185">Reference proteome</keyword>
<organism evidence="2 3">
    <name type="scientific">Mytilus edulis</name>
    <name type="common">Blue mussel</name>
    <dbReference type="NCBI Taxonomy" id="6550"/>
    <lineage>
        <taxon>Eukaryota</taxon>
        <taxon>Metazoa</taxon>
        <taxon>Spiralia</taxon>
        <taxon>Lophotrochozoa</taxon>
        <taxon>Mollusca</taxon>
        <taxon>Bivalvia</taxon>
        <taxon>Autobranchia</taxon>
        <taxon>Pteriomorphia</taxon>
        <taxon>Mytilida</taxon>
        <taxon>Mytiloidea</taxon>
        <taxon>Mytilidae</taxon>
        <taxon>Mytilinae</taxon>
        <taxon>Mytilus</taxon>
    </lineage>
</organism>
<dbReference type="SUPFAM" id="SSF57845">
    <property type="entry name" value="B-box zinc-binding domain"/>
    <property type="match status" value="1"/>
</dbReference>
<evidence type="ECO:0000313" key="2">
    <source>
        <dbReference type="EMBL" id="CAG2232322.1"/>
    </source>
</evidence>
<name>A0A8S3TKW8_MYTED</name>
<evidence type="ECO:0000313" key="3">
    <source>
        <dbReference type="Proteomes" id="UP000683360"/>
    </source>
</evidence>
<keyword evidence="1" id="KW-0175">Coiled coil</keyword>
<evidence type="ECO:0008006" key="4">
    <source>
        <dbReference type="Google" id="ProtNLM"/>
    </source>
</evidence>
<proteinExistence type="predicted"/>
<comment type="caution">
    <text evidence="2">The sequence shown here is derived from an EMBL/GenBank/DDBJ whole genome shotgun (WGS) entry which is preliminary data.</text>
</comment>
<protein>
    <recommendedName>
        <fullName evidence="4">B box-type domain-containing protein</fullName>
    </recommendedName>
</protein>
<dbReference type="Proteomes" id="UP000683360">
    <property type="component" value="Unassembled WGS sequence"/>
</dbReference>
<dbReference type="EMBL" id="CAJPWZ010002179">
    <property type="protein sequence ID" value="CAG2232322.1"/>
    <property type="molecule type" value="Genomic_DNA"/>
</dbReference>